<keyword evidence="1" id="KW-0560">Oxidoreductase</keyword>
<gene>
    <name evidence="3" type="ORF">PROH_03340</name>
</gene>
<dbReference type="STRING" id="317619.GCA_000332315_03948"/>
<dbReference type="EMBL" id="AJTX02000002">
    <property type="protein sequence ID" value="KKJ01391.1"/>
    <property type="molecule type" value="Genomic_DNA"/>
</dbReference>
<sequence length="402" mass="43450">MATPNYDWIVVGGGLTGAALSYELARQGQTVALVEPQDPLQGATRYSYGGIAHWSGTDLSTRQWCDRAQIRYGQLPTELESDIQHRTVDLLLTVEPDADPPSVLAHYQGFTQAPRWLSPSEAVALEPELNGDAIGGALAFAHGHVCPLALVQAYGQGFQRWGGVVHRCRYTGLRRSPRPTPIPAPVTGIDTDRGVIAGQRVVICAGGVGRSLLRHAGFPLPLYYTQAEVIEIQHSSPLVRGVVMPAANDRGRLESHASQPHLDRRWDQPGQELVPPSLDLGAVQFRNGRLLLGQTSRTWSDLQPPIDAAASAQAIRQGMAHLFPNLAGLPGTWHQCLVAFSRDGLPLVGEVDPGLGLYLFTGFSSPFVFVPPMAQVFAAAIATDTWDTSPLAPLHPRRFSPD</sequence>
<name>A0A0M2PY82_PROHO</name>
<reference evidence="3" key="1">
    <citation type="submission" date="2012-04" db="EMBL/GenBank/DDBJ databases">
        <authorList>
            <person name="Borisov I.G."/>
            <person name="Ivanikova N.V."/>
            <person name="Pinevich A.V."/>
        </authorList>
    </citation>
    <scope>NUCLEOTIDE SEQUENCE</scope>
    <source>
        <strain evidence="3">CALU 1027</strain>
    </source>
</reference>
<evidence type="ECO:0000313" key="3">
    <source>
        <dbReference type="EMBL" id="KKJ01391.1"/>
    </source>
</evidence>
<dbReference type="eggNOG" id="COG0665">
    <property type="taxonomic scope" value="Bacteria"/>
</dbReference>
<dbReference type="InterPro" id="IPR036188">
    <property type="entry name" value="FAD/NAD-bd_sf"/>
</dbReference>
<dbReference type="PANTHER" id="PTHR13847:SF287">
    <property type="entry name" value="FAD-DEPENDENT OXIDOREDUCTASE DOMAIN-CONTAINING PROTEIN 1"/>
    <property type="match status" value="1"/>
</dbReference>
<dbReference type="SUPFAM" id="SSF51905">
    <property type="entry name" value="FAD/NAD(P)-binding domain"/>
    <property type="match status" value="1"/>
</dbReference>
<protein>
    <recommendedName>
        <fullName evidence="2">FAD dependent oxidoreductase domain-containing protein</fullName>
    </recommendedName>
</protein>
<comment type="caution">
    <text evidence="3">The sequence shown here is derived from an EMBL/GenBank/DDBJ whole genome shotgun (WGS) entry which is preliminary data.</text>
</comment>
<dbReference type="Gene3D" id="3.30.9.10">
    <property type="entry name" value="D-Amino Acid Oxidase, subunit A, domain 2"/>
    <property type="match status" value="1"/>
</dbReference>
<dbReference type="AlphaFoldDB" id="A0A0M2PY82"/>
<dbReference type="Proteomes" id="UP000034681">
    <property type="component" value="Unassembled WGS sequence"/>
</dbReference>
<dbReference type="Gene3D" id="3.50.50.60">
    <property type="entry name" value="FAD/NAD(P)-binding domain"/>
    <property type="match status" value="1"/>
</dbReference>
<dbReference type="OrthoDB" id="502939at2"/>
<evidence type="ECO:0000259" key="2">
    <source>
        <dbReference type="Pfam" id="PF01266"/>
    </source>
</evidence>
<dbReference type="GO" id="GO:0005737">
    <property type="term" value="C:cytoplasm"/>
    <property type="evidence" value="ECO:0007669"/>
    <property type="project" value="TreeGrafter"/>
</dbReference>
<dbReference type="InterPro" id="IPR006076">
    <property type="entry name" value="FAD-dep_OxRdtase"/>
</dbReference>
<evidence type="ECO:0000256" key="1">
    <source>
        <dbReference type="ARBA" id="ARBA00023002"/>
    </source>
</evidence>
<dbReference type="PANTHER" id="PTHR13847">
    <property type="entry name" value="SARCOSINE DEHYDROGENASE-RELATED"/>
    <property type="match status" value="1"/>
</dbReference>
<dbReference type="GO" id="GO:0016491">
    <property type="term" value="F:oxidoreductase activity"/>
    <property type="evidence" value="ECO:0007669"/>
    <property type="project" value="UniProtKB-KW"/>
</dbReference>
<dbReference type="Pfam" id="PF01266">
    <property type="entry name" value="DAO"/>
    <property type="match status" value="1"/>
</dbReference>
<feature type="domain" description="FAD dependent oxidoreductase" evidence="2">
    <location>
        <begin position="7"/>
        <end position="379"/>
    </location>
</feature>
<organism evidence="3 4">
    <name type="scientific">Prochlorothrix hollandica PCC 9006 = CALU 1027</name>
    <dbReference type="NCBI Taxonomy" id="317619"/>
    <lineage>
        <taxon>Bacteria</taxon>
        <taxon>Bacillati</taxon>
        <taxon>Cyanobacteriota</taxon>
        <taxon>Cyanophyceae</taxon>
        <taxon>Prochlorotrichales</taxon>
        <taxon>Prochlorotrichaceae</taxon>
        <taxon>Prochlorothrix</taxon>
    </lineage>
</organism>
<dbReference type="RefSeq" id="WP_044077116.1">
    <property type="nucleotide sequence ID" value="NZ_KB235941.1"/>
</dbReference>
<accession>A0A0M2PY82</accession>
<keyword evidence="4" id="KW-1185">Reference proteome</keyword>
<evidence type="ECO:0000313" key="4">
    <source>
        <dbReference type="Proteomes" id="UP000034681"/>
    </source>
</evidence>
<proteinExistence type="predicted"/>